<dbReference type="GO" id="GO:0004523">
    <property type="term" value="F:RNA-DNA hybrid ribonuclease activity"/>
    <property type="evidence" value="ECO:0007669"/>
    <property type="project" value="InterPro"/>
</dbReference>
<keyword evidence="2" id="KW-0964">Secreted</keyword>
<dbReference type="Pfam" id="PF01657">
    <property type="entry name" value="Stress-antifung"/>
    <property type="match status" value="2"/>
</dbReference>
<dbReference type="CDD" id="cd06222">
    <property type="entry name" value="RNase_H_like"/>
    <property type="match status" value="1"/>
</dbReference>
<dbReference type="SUPFAM" id="SSF53098">
    <property type="entry name" value="Ribonuclease H-like"/>
    <property type="match status" value="1"/>
</dbReference>
<accession>A0AAW2DK79</accession>
<dbReference type="Gene3D" id="3.30.420.10">
    <property type="entry name" value="Ribonuclease H-like superfamily/Ribonuclease H"/>
    <property type="match status" value="1"/>
</dbReference>
<evidence type="ECO:0000313" key="8">
    <source>
        <dbReference type="Proteomes" id="UP001459277"/>
    </source>
</evidence>
<dbReference type="PROSITE" id="PS51473">
    <property type="entry name" value="GNK2"/>
    <property type="match status" value="2"/>
</dbReference>
<evidence type="ECO:0000256" key="2">
    <source>
        <dbReference type="ARBA" id="ARBA00022525"/>
    </source>
</evidence>
<gene>
    <name evidence="7" type="ORF">SO802_010968</name>
</gene>
<dbReference type="AlphaFoldDB" id="A0AAW2DK79"/>
<feature type="domain" description="Gnk2-homologous" evidence="6">
    <location>
        <begin position="227"/>
        <end position="331"/>
    </location>
</feature>
<evidence type="ECO:0000256" key="5">
    <source>
        <dbReference type="ARBA" id="ARBA00038515"/>
    </source>
</evidence>
<evidence type="ECO:0000256" key="1">
    <source>
        <dbReference type="ARBA" id="ARBA00004613"/>
    </source>
</evidence>
<dbReference type="Pfam" id="PF13456">
    <property type="entry name" value="RVT_3"/>
    <property type="match status" value="1"/>
</dbReference>
<comment type="caution">
    <text evidence="7">The sequence shown here is derived from an EMBL/GenBank/DDBJ whole genome shotgun (WGS) entry which is preliminary data.</text>
</comment>
<reference evidence="7 8" key="1">
    <citation type="submission" date="2024-01" db="EMBL/GenBank/DDBJ databases">
        <title>A telomere-to-telomere, gap-free genome of sweet tea (Lithocarpus litseifolius).</title>
        <authorList>
            <person name="Zhou J."/>
        </authorList>
    </citation>
    <scope>NUCLEOTIDE SEQUENCE [LARGE SCALE GENOMIC DNA]</scope>
    <source>
        <strain evidence="7">Zhou-2022a</strain>
        <tissue evidence="7">Leaf</tissue>
    </source>
</reference>
<keyword evidence="8" id="KW-1185">Reference proteome</keyword>
<evidence type="ECO:0000313" key="7">
    <source>
        <dbReference type="EMBL" id="KAL0009466.1"/>
    </source>
</evidence>
<dbReference type="GO" id="GO:0003676">
    <property type="term" value="F:nucleic acid binding"/>
    <property type="evidence" value="ECO:0007669"/>
    <property type="project" value="InterPro"/>
</dbReference>
<dbReference type="InterPro" id="IPR012337">
    <property type="entry name" value="RNaseH-like_sf"/>
</dbReference>
<dbReference type="InterPro" id="IPR038408">
    <property type="entry name" value="GNK2_sf"/>
</dbReference>
<dbReference type="Proteomes" id="UP001459277">
    <property type="component" value="Unassembled WGS sequence"/>
</dbReference>
<keyword evidence="3" id="KW-0732">Signal</keyword>
<dbReference type="Pfam" id="PF13966">
    <property type="entry name" value="zf-RVT"/>
    <property type="match status" value="1"/>
</dbReference>
<dbReference type="InterPro" id="IPR026960">
    <property type="entry name" value="RVT-Znf"/>
</dbReference>
<sequence>MLAGFDKSVAKSPEALQSPQSKSVSALKDGFLKTLIKDGFSESESESELVLTLKDGFYSNNNLKSLRSGEFLEASQNLKLSSGSRWNPQYCSFFNQLKGEKFINFSKPNIYSSSRRLIPEPCFVFCPGSYNVTDKPYYKSDVTAVLDSLYSRTLQGHSYDHNTANNCSIYGLFLCRGDVSTSTCQTCVYHARHRITSQCPATKSAIIWCKKCMLRYSNINFIGVATTEPEILIWNDQNITSPEETGFQVIVLLNSLVDNALRTKMLFKADNRQAGDGFMYGLVQCTRDINRTECHNCLKNLVDNVVDCCQMRIEIRIVNPSCNLRFLFYMAISPAYFCFVKLCNKWLLDPQYPRILSPPSFYGCDAKVEILIDNDRKCWINEAIDNNFSAHEARLIKAIPLGLIDAEDKLCWCSSVDGQYSVKAGYNLLIREELTPSDSMSVRSPPMSPWKGLWKLKTPNRVKTLLWRANVDALPTRVNLVKRKVLTDPTCQACGAAQESSLHALWLCPKLSVVWSVHFSLLRSEAMVCSSFRDVFQMCLEKSHPSDLFAMIVYQIWFRRNKIRVGEPAADLKLINTLAREALLEFQQAFPATSNPPTARSITKWLPPPTDWLKANFDGAIFQDRNEAGIGIIIRNDHGLVMAALTQVIPLPTSVEIVEVLAARRALIFAYELGFNRIILEGDSEIAIRAMNSENFSAASFGHLIADIKSFSSHFEALVFQHTRRLGNKVAHRLARAACIFSSSPCTWLEEVPDCTFADYSAEIINPT</sequence>
<name>A0AAW2DK79_9ROSI</name>
<dbReference type="CDD" id="cd23509">
    <property type="entry name" value="Gnk2-like"/>
    <property type="match status" value="2"/>
</dbReference>
<proteinExistence type="inferred from homology"/>
<comment type="similarity">
    <text evidence="5">Belongs to the cysteine-rich repeat secretory protein family.</text>
</comment>
<dbReference type="PANTHER" id="PTHR32411">
    <property type="entry name" value="CYSTEINE-RICH REPEAT SECRETORY PROTEIN 38-RELATED"/>
    <property type="match status" value="1"/>
</dbReference>
<evidence type="ECO:0000256" key="3">
    <source>
        <dbReference type="ARBA" id="ARBA00022729"/>
    </source>
</evidence>
<dbReference type="EMBL" id="JAZDWU010000003">
    <property type="protein sequence ID" value="KAL0009466.1"/>
    <property type="molecule type" value="Genomic_DNA"/>
</dbReference>
<dbReference type="InterPro" id="IPR036397">
    <property type="entry name" value="RNaseH_sf"/>
</dbReference>
<feature type="domain" description="Gnk2-homologous" evidence="6">
    <location>
        <begin position="120"/>
        <end position="221"/>
    </location>
</feature>
<dbReference type="GO" id="GO:0005576">
    <property type="term" value="C:extracellular region"/>
    <property type="evidence" value="ECO:0007669"/>
    <property type="project" value="UniProtKB-SubCell"/>
</dbReference>
<dbReference type="Gene3D" id="3.30.430.20">
    <property type="entry name" value="Gnk2 domain, C-X8-C-X2-C motif"/>
    <property type="match status" value="2"/>
</dbReference>
<dbReference type="InterPro" id="IPR050581">
    <property type="entry name" value="CRR_secretory_protein"/>
</dbReference>
<evidence type="ECO:0000256" key="4">
    <source>
        <dbReference type="ARBA" id="ARBA00022737"/>
    </source>
</evidence>
<dbReference type="InterPro" id="IPR002902">
    <property type="entry name" value="GNK2"/>
</dbReference>
<dbReference type="InterPro" id="IPR044730">
    <property type="entry name" value="RNase_H-like_dom_plant"/>
</dbReference>
<keyword evidence="4" id="KW-0677">Repeat</keyword>
<comment type="subcellular location">
    <subcellularLocation>
        <location evidence="1">Secreted</location>
    </subcellularLocation>
</comment>
<evidence type="ECO:0000259" key="6">
    <source>
        <dbReference type="PROSITE" id="PS51473"/>
    </source>
</evidence>
<protein>
    <recommendedName>
        <fullName evidence="6">Gnk2-homologous domain-containing protein</fullName>
    </recommendedName>
</protein>
<organism evidence="7 8">
    <name type="scientific">Lithocarpus litseifolius</name>
    <dbReference type="NCBI Taxonomy" id="425828"/>
    <lineage>
        <taxon>Eukaryota</taxon>
        <taxon>Viridiplantae</taxon>
        <taxon>Streptophyta</taxon>
        <taxon>Embryophyta</taxon>
        <taxon>Tracheophyta</taxon>
        <taxon>Spermatophyta</taxon>
        <taxon>Magnoliopsida</taxon>
        <taxon>eudicotyledons</taxon>
        <taxon>Gunneridae</taxon>
        <taxon>Pentapetalae</taxon>
        <taxon>rosids</taxon>
        <taxon>fabids</taxon>
        <taxon>Fagales</taxon>
        <taxon>Fagaceae</taxon>
        <taxon>Lithocarpus</taxon>
    </lineage>
</organism>
<dbReference type="PANTHER" id="PTHR32411:SF43">
    <property type="entry name" value="CYSTEINE-RICH REPEAT SECRETORY PROTEIN 38"/>
    <property type="match status" value="1"/>
</dbReference>
<dbReference type="InterPro" id="IPR002156">
    <property type="entry name" value="RNaseH_domain"/>
</dbReference>